<name>A0A5B7DZP8_PORTR</name>
<dbReference type="Pfam" id="PF00667">
    <property type="entry name" value="FAD_binding_1"/>
    <property type="match status" value="2"/>
</dbReference>
<sequence>MEAPVSRSRLEINFMRLMDETQQMANGSKPKDWTFEKWVEGRRMTVLYGSQTGTAQEVAERIGREALRHFFQPTVLAMDDCPLDRLMKERLTVFVAATTGQGDDPDNMRNFFKGLWSQRKNRQLLSYLKFGVLGLGDSSYQKFNYSAKRLNNLLVYLGGQPLLKIGLGDDQHDLGPEFVIDPWLENWWNKALELYPLVEGVKPLSSKIMLPPKYKLKVITDALADNNNFNMMSDISQQQGEACALCPCLAEVTRNERVTSKDHFQEVRLIEFDTSQIKTKHKPGDVLMVRPQNLEEHVEEFINVLGLDPNLQFSLELNDPNATLPLDEMEKEKFEEFTTAEGQQALHDYCTRPKRSIMEVLADFPHTRENIPLDYLFDLIPSIKPRPYSIASSSLAMPNRTQLLVAVVNYTTVLRRPRMGLCTNWLARQEVGTPIPVWIKPGTLTFPSLESEVIPPVVMIGPGTGCAPFRAYIQERVASGASKGLIMVFGSRNKAKDYFFKDEWEGLVGEGKLELYCAFSRDQEDKVYVQHVMRENAAHLWHLIGEQQARVYFAGNAKRVPIDVYEALTYICEHGRGAGKTDAEEYMKKEPEALESVAASQLIPHGTATTSQHTLTQQIHQRTKTTTTNRLRQDLLNLNPSSESETRFRKAGTAADITADDFQAQLLSDEQKREKMVEDMITMAREWKEQSKIANKIIRKDIDNIDKANKTADSNQDHLKVEANRLSEYNKRACNFWIWIMIIFVCFMFIKKENAPQQYHISENNTKIASLTVTRKSILHHSITAQIGF</sequence>
<evidence type="ECO:0000259" key="20">
    <source>
        <dbReference type="PROSITE" id="PS51384"/>
    </source>
</evidence>
<dbReference type="CDD" id="cd15860">
    <property type="entry name" value="SNARE_USE1"/>
    <property type="match status" value="1"/>
</dbReference>
<evidence type="ECO:0000256" key="5">
    <source>
        <dbReference type="ARBA" id="ARBA00015843"/>
    </source>
</evidence>
<evidence type="ECO:0000256" key="7">
    <source>
        <dbReference type="ARBA" id="ARBA00022630"/>
    </source>
</evidence>
<keyword evidence="9 18" id="KW-0812">Transmembrane</keyword>
<dbReference type="GO" id="GO:0010181">
    <property type="term" value="F:FMN binding"/>
    <property type="evidence" value="ECO:0007669"/>
    <property type="project" value="InterPro"/>
</dbReference>
<evidence type="ECO:0000256" key="16">
    <source>
        <dbReference type="ARBA" id="ARBA00023136"/>
    </source>
</evidence>
<dbReference type="GO" id="GO:0005789">
    <property type="term" value="C:endoplasmic reticulum membrane"/>
    <property type="evidence" value="ECO:0007669"/>
    <property type="project" value="UniProtKB-SubCell"/>
</dbReference>
<evidence type="ECO:0000256" key="8">
    <source>
        <dbReference type="ARBA" id="ARBA00022643"/>
    </source>
</evidence>
<dbReference type="Gene3D" id="3.40.50.80">
    <property type="entry name" value="Nucleotide-binding domain of ferredoxin-NADP reductase (FNR) module"/>
    <property type="match status" value="1"/>
</dbReference>
<dbReference type="InterPro" id="IPR003097">
    <property type="entry name" value="CysJ-like_FAD-binding"/>
</dbReference>
<organism evidence="21 22">
    <name type="scientific">Portunus trituberculatus</name>
    <name type="common">Swimming crab</name>
    <name type="synonym">Neptunus trituberculatus</name>
    <dbReference type="NCBI Taxonomy" id="210409"/>
    <lineage>
        <taxon>Eukaryota</taxon>
        <taxon>Metazoa</taxon>
        <taxon>Ecdysozoa</taxon>
        <taxon>Arthropoda</taxon>
        <taxon>Crustacea</taxon>
        <taxon>Multicrustacea</taxon>
        <taxon>Malacostraca</taxon>
        <taxon>Eumalacostraca</taxon>
        <taxon>Eucarida</taxon>
        <taxon>Decapoda</taxon>
        <taxon>Pleocyemata</taxon>
        <taxon>Brachyura</taxon>
        <taxon>Eubrachyura</taxon>
        <taxon>Portunoidea</taxon>
        <taxon>Portunidae</taxon>
        <taxon>Portuninae</taxon>
        <taxon>Portunus</taxon>
    </lineage>
</organism>
<evidence type="ECO:0000256" key="10">
    <source>
        <dbReference type="ARBA" id="ARBA00022824"/>
    </source>
</evidence>
<dbReference type="PRINTS" id="PR00371">
    <property type="entry name" value="FPNCR"/>
</dbReference>
<dbReference type="GO" id="GO:0016491">
    <property type="term" value="F:oxidoreductase activity"/>
    <property type="evidence" value="ECO:0007669"/>
    <property type="project" value="InterPro"/>
</dbReference>
<dbReference type="GO" id="GO:0005829">
    <property type="term" value="C:cytosol"/>
    <property type="evidence" value="ECO:0007669"/>
    <property type="project" value="TreeGrafter"/>
</dbReference>
<dbReference type="AlphaFoldDB" id="A0A5B7DZP8"/>
<dbReference type="InterPro" id="IPR039261">
    <property type="entry name" value="FNR_nucleotide-bd"/>
</dbReference>
<comment type="cofactor">
    <cofactor evidence="2">
        <name>FAD</name>
        <dbReference type="ChEBI" id="CHEBI:57692"/>
    </cofactor>
</comment>
<accession>A0A5B7DZP8</accession>
<dbReference type="InterPro" id="IPR029039">
    <property type="entry name" value="Flavoprotein-like_sf"/>
</dbReference>
<dbReference type="Gene3D" id="3.40.50.360">
    <property type="match status" value="1"/>
</dbReference>
<keyword evidence="16 18" id="KW-0472">Membrane</keyword>
<comment type="similarity">
    <text evidence="4">Belongs to the USE1 family.</text>
</comment>
<keyword evidence="14" id="KW-0653">Protein transport</keyword>
<evidence type="ECO:0000313" key="21">
    <source>
        <dbReference type="EMBL" id="MPC26675.1"/>
    </source>
</evidence>
<comment type="cofactor">
    <cofactor evidence="1">
        <name>FMN</name>
        <dbReference type="ChEBI" id="CHEBI:58210"/>
    </cofactor>
</comment>
<dbReference type="Gene3D" id="2.40.30.10">
    <property type="entry name" value="Translation factors"/>
    <property type="match status" value="2"/>
</dbReference>
<dbReference type="InterPro" id="IPR001433">
    <property type="entry name" value="OxRdtase_FAD/NAD-bd"/>
</dbReference>
<dbReference type="GO" id="GO:0050660">
    <property type="term" value="F:flavin adenine dinucleotide binding"/>
    <property type="evidence" value="ECO:0007669"/>
    <property type="project" value="TreeGrafter"/>
</dbReference>
<evidence type="ECO:0000256" key="13">
    <source>
        <dbReference type="ARBA" id="ARBA00022892"/>
    </source>
</evidence>
<dbReference type="PANTHER" id="PTHR19384">
    <property type="entry name" value="NITRIC OXIDE SYNTHASE-RELATED"/>
    <property type="match status" value="1"/>
</dbReference>
<evidence type="ECO:0000256" key="3">
    <source>
        <dbReference type="ARBA" id="ARBA00004163"/>
    </source>
</evidence>
<evidence type="ECO:0000256" key="18">
    <source>
        <dbReference type="SAM" id="Phobius"/>
    </source>
</evidence>
<dbReference type="PRINTS" id="PR00369">
    <property type="entry name" value="FLAVODOXIN"/>
</dbReference>
<keyword evidence="8" id="KW-0288">FMN</keyword>
<keyword evidence="12" id="KW-0521">NADP</keyword>
<evidence type="ECO:0000256" key="4">
    <source>
        <dbReference type="ARBA" id="ARBA00007891"/>
    </source>
</evidence>
<evidence type="ECO:0000256" key="2">
    <source>
        <dbReference type="ARBA" id="ARBA00001974"/>
    </source>
</evidence>
<dbReference type="EMBL" id="VSRR010001633">
    <property type="protein sequence ID" value="MPC26675.1"/>
    <property type="molecule type" value="Genomic_DNA"/>
</dbReference>
<dbReference type="PROSITE" id="PS50902">
    <property type="entry name" value="FLAVODOXIN_LIKE"/>
    <property type="match status" value="1"/>
</dbReference>
<keyword evidence="22" id="KW-1185">Reference proteome</keyword>
<dbReference type="PROSITE" id="PS51384">
    <property type="entry name" value="FAD_FR"/>
    <property type="match status" value="1"/>
</dbReference>
<dbReference type="InterPro" id="IPR019150">
    <property type="entry name" value="Vesicle_transport_protein_Use1"/>
</dbReference>
<evidence type="ECO:0000256" key="6">
    <source>
        <dbReference type="ARBA" id="ARBA00022448"/>
    </source>
</evidence>
<dbReference type="InterPro" id="IPR008254">
    <property type="entry name" value="Flavodoxin/NO_synth"/>
</dbReference>
<evidence type="ECO:0000259" key="19">
    <source>
        <dbReference type="PROSITE" id="PS50902"/>
    </source>
</evidence>
<keyword evidence="6" id="KW-0813">Transport</keyword>
<dbReference type="SUPFAM" id="SSF63380">
    <property type="entry name" value="Riboflavin synthase domain-like"/>
    <property type="match status" value="1"/>
</dbReference>
<proteinExistence type="inferred from homology"/>
<protein>
    <recommendedName>
        <fullName evidence="5">Vesicle transport protein USE1</fullName>
    </recommendedName>
    <alternativeName>
        <fullName evidence="17">USE1-like protein</fullName>
    </alternativeName>
</protein>
<reference evidence="21 22" key="1">
    <citation type="submission" date="2019-05" db="EMBL/GenBank/DDBJ databases">
        <title>Another draft genome of Portunus trituberculatus and its Hox gene families provides insights of decapod evolution.</title>
        <authorList>
            <person name="Jeong J.-H."/>
            <person name="Song I."/>
            <person name="Kim S."/>
            <person name="Choi T."/>
            <person name="Kim D."/>
            <person name="Ryu S."/>
            <person name="Kim W."/>
        </authorList>
    </citation>
    <scope>NUCLEOTIDE SEQUENCE [LARGE SCALE GENOMIC DNA]</scope>
    <source>
        <tissue evidence="21">Muscle</tissue>
    </source>
</reference>
<evidence type="ECO:0000256" key="9">
    <source>
        <dbReference type="ARBA" id="ARBA00022692"/>
    </source>
</evidence>
<dbReference type="OrthoDB" id="1856718at2759"/>
<evidence type="ECO:0000256" key="15">
    <source>
        <dbReference type="ARBA" id="ARBA00022989"/>
    </source>
</evidence>
<evidence type="ECO:0000313" key="22">
    <source>
        <dbReference type="Proteomes" id="UP000324222"/>
    </source>
</evidence>
<feature type="domain" description="FAD-binding FR-type" evidence="20">
    <location>
        <begin position="245"/>
        <end position="447"/>
    </location>
</feature>
<evidence type="ECO:0000256" key="12">
    <source>
        <dbReference type="ARBA" id="ARBA00022857"/>
    </source>
</evidence>
<dbReference type="InterPro" id="IPR017927">
    <property type="entry name" value="FAD-bd_FR_type"/>
</dbReference>
<keyword evidence="11" id="KW-0274">FAD</keyword>
<keyword evidence="15 18" id="KW-1133">Transmembrane helix</keyword>
<dbReference type="Pfam" id="PF00175">
    <property type="entry name" value="NAD_binding_1"/>
    <property type="match status" value="1"/>
</dbReference>
<feature type="transmembrane region" description="Helical" evidence="18">
    <location>
        <begin position="736"/>
        <end position="751"/>
    </location>
</feature>
<evidence type="ECO:0000256" key="1">
    <source>
        <dbReference type="ARBA" id="ARBA00001917"/>
    </source>
</evidence>
<dbReference type="Proteomes" id="UP000324222">
    <property type="component" value="Unassembled WGS sequence"/>
</dbReference>
<dbReference type="GO" id="GO:0016192">
    <property type="term" value="P:vesicle-mediated transport"/>
    <property type="evidence" value="ECO:0007669"/>
    <property type="project" value="UniProtKB-KW"/>
</dbReference>
<evidence type="ECO:0000256" key="17">
    <source>
        <dbReference type="ARBA" id="ARBA00032711"/>
    </source>
</evidence>
<evidence type="ECO:0000256" key="14">
    <source>
        <dbReference type="ARBA" id="ARBA00022927"/>
    </source>
</evidence>
<keyword evidence="13" id="KW-0931">ER-Golgi transport</keyword>
<dbReference type="InterPro" id="IPR001709">
    <property type="entry name" value="Flavoprot_Pyr_Nucl_cyt_Rdtase"/>
</dbReference>
<dbReference type="GO" id="GO:0015031">
    <property type="term" value="P:protein transport"/>
    <property type="evidence" value="ECO:0007669"/>
    <property type="project" value="UniProtKB-KW"/>
</dbReference>
<dbReference type="Pfam" id="PF09753">
    <property type="entry name" value="Use1"/>
    <property type="match status" value="1"/>
</dbReference>
<evidence type="ECO:0000256" key="11">
    <source>
        <dbReference type="ARBA" id="ARBA00022827"/>
    </source>
</evidence>
<dbReference type="Pfam" id="PF00258">
    <property type="entry name" value="Flavodoxin_1"/>
    <property type="match status" value="1"/>
</dbReference>
<dbReference type="SUPFAM" id="SSF52218">
    <property type="entry name" value="Flavoproteins"/>
    <property type="match status" value="1"/>
</dbReference>
<dbReference type="InterPro" id="IPR017938">
    <property type="entry name" value="Riboflavin_synthase-like_b-brl"/>
</dbReference>
<dbReference type="PANTHER" id="PTHR19384:SF10">
    <property type="entry name" value="NADPH-DEPENDENT DIFLAVIN OXIDOREDUCTASE 1"/>
    <property type="match status" value="1"/>
</dbReference>
<dbReference type="SUPFAM" id="SSF52343">
    <property type="entry name" value="Ferredoxin reductase-like, C-terminal NADP-linked domain"/>
    <property type="match status" value="1"/>
</dbReference>
<feature type="domain" description="Flavodoxin-like" evidence="19">
    <location>
        <begin position="44"/>
        <end position="188"/>
    </location>
</feature>
<keyword evidence="10" id="KW-0256">Endoplasmic reticulum</keyword>
<gene>
    <name evidence="21" type="primary">ndor1</name>
    <name evidence="21" type="ORF">E2C01_019822</name>
</gene>
<comment type="caution">
    <text evidence="21">The sequence shown here is derived from an EMBL/GenBank/DDBJ whole genome shotgun (WGS) entry which is preliminary data.</text>
</comment>
<keyword evidence="7" id="KW-0285">Flavoprotein</keyword>
<comment type="subcellular location">
    <subcellularLocation>
        <location evidence="3">Endoplasmic reticulum membrane</location>
        <topology evidence="3">Single-pass type IV membrane protein</topology>
    </subcellularLocation>
</comment>
<dbReference type="InterPro" id="IPR001094">
    <property type="entry name" value="Flavdoxin-like"/>
</dbReference>